<dbReference type="PANTHER" id="PTHR11439">
    <property type="entry name" value="GAG-POL-RELATED RETROTRANSPOSON"/>
    <property type="match status" value="1"/>
</dbReference>
<accession>A0ABQ5SNX0</accession>
<dbReference type="Proteomes" id="UP001165090">
    <property type="component" value="Unassembled WGS sequence"/>
</dbReference>
<comment type="caution">
    <text evidence="1">The sequence shown here is derived from an EMBL/GenBank/DDBJ whole genome shotgun (WGS) entry which is preliminary data.</text>
</comment>
<name>A0ABQ5SNX0_9CHLO</name>
<evidence type="ECO:0008006" key="3">
    <source>
        <dbReference type="Google" id="ProtNLM"/>
    </source>
</evidence>
<dbReference type="SUPFAM" id="SSF56672">
    <property type="entry name" value="DNA/RNA polymerases"/>
    <property type="match status" value="1"/>
</dbReference>
<sequence length="204" mass="22228">MELTDSTKYRALVGKLNYLATSTRPNIAQAISVLARCMGKPSKAHIGLSLGMLRYLAGTKVLGLCFGGDGDLAVVSYSDSDWAGDPATRRSTTGYVFLLGGTPISWNNQLQRTVAVSTVEAEYQATAAAVQEALWLRKLAGDLGLGSEAVEIRTDSQGAMSIRNNPITSVRSKHIHVQHHLVRDRVSQKSPCLTVRRIIWWPMC</sequence>
<gene>
    <name evidence="1" type="ORF">VaNZ11_016291</name>
</gene>
<dbReference type="InterPro" id="IPR043502">
    <property type="entry name" value="DNA/RNA_pol_sf"/>
</dbReference>
<dbReference type="CDD" id="cd09272">
    <property type="entry name" value="RNase_HI_RT_Ty1"/>
    <property type="match status" value="1"/>
</dbReference>
<keyword evidence="2" id="KW-1185">Reference proteome</keyword>
<dbReference type="EMBL" id="BSDZ01000103">
    <property type="protein sequence ID" value="GLI71183.1"/>
    <property type="molecule type" value="Genomic_DNA"/>
</dbReference>
<organism evidence="1 2">
    <name type="scientific">Volvox africanus</name>
    <dbReference type="NCBI Taxonomy" id="51714"/>
    <lineage>
        <taxon>Eukaryota</taxon>
        <taxon>Viridiplantae</taxon>
        <taxon>Chlorophyta</taxon>
        <taxon>core chlorophytes</taxon>
        <taxon>Chlorophyceae</taxon>
        <taxon>CS clade</taxon>
        <taxon>Chlamydomonadales</taxon>
        <taxon>Volvocaceae</taxon>
        <taxon>Volvox</taxon>
    </lineage>
</organism>
<protein>
    <recommendedName>
        <fullName evidence="3">Reverse transcriptase Ty1/copia-type domain-containing protein</fullName>
    </recommendedName>
</protein>
<dbReference type="PANTHER" id="PTHR11439:SF483">
    <property type="entry name" value="PEPTIDE SYNTHASE GLIP-LIKE, PUTATIVE (AFU_ORTHOLOGUE AFUA_3G12920)-RELATED"/>
    <property type="match status" value="1"/>
</dbReference>
<evidence type="ECO:0000313" key="2">
    <source>
        <dbReference type="Proteomes" id="UP001165090"/>
    </source>
</evidence>
<reference evidence="1 2" key="1">
    <citation type="journal article" date="2023" name="IScience">
        <title>Expanded male sex-determining region conserved during the evolution of homothallism in the green alga Volvox.</title>
        <authorList>
            <person name="Yamamoto K."/>
            <person name="Matsuzaki R."/>
            <person name="Mahakham W."/>
            <person name="Heman W."/>
            <person name="Sekimoto H."/>
            <person name="Kawachi M."/>
            <person name="Minakuchi Y."/>
            <person name="Toyoda A."/>
            <person name="Nozaki H."/>
        </authorList>
    </citation>
    <scope>NUCLEOTIDE SEQUENCE [LARGE SCALE GENOMIC DNA]</scope>
    <source>
        <strain evidence="1 2">NIES-4468</strain>
    </source>
</reference>
<proteinExistence type="predicted"/>
<evidence type="ECO:0000313" key="1">
    <source>
        <dbReference type="EMBL" id="GLI71183.1"/>
    </source>
</evidence>